<feature type="transmembrane region" description="Helical" evidence="16">
    <location>
        <begin position="204"/>
        <end position="227"/>
    </location>
</feature>
<evidence type="ECO:0000313" key="18">
    <source>
        <dbReference type="Ensembl" id="ENSPEMP00000029821.1"/>
    </source>
</evidence>
<dbReference type="GO" id="GO:0000139">
    <property type="term" value="C:Golgi membrane"/>
    <property type="evidence" value="ECO:0007669"/>
    <property type="project" value="UniProtKB-SubCell"/>
</dbReference>
<feature type="transmembrane region" description="Helical" evidence="16">
    <location>
        <begin position="266"/>
        <end position="292"/>
    </location>
</feature>
<feature type="transmembrane region" description="Helical" evidence="16">
    <location>
        <begin position="6"/>
        <end position="33"/>
    </location>
</feature>
<keyword evidence="10" id="KW-0333">Golgi apparatus</keyword>
<evidence type="ECO:0000256" key="12">
    <source>
        <dbReference type="ARBA" id="ARBA00023139"/>
    </source>
</evidence>
<dbReference type="PROSITE" id="PS50216">
    <property type="entry name" value="DHHC"/>
    <property type="match status" value="1"/>
</dbReference>
<dbReference type="InterPro" id="IPR039859">
    <property type="entry name" value="PFA4/ZDH16/20/ERF2-like"/>
</dbReference>
<dbReference type="PANTHER" id="PTHR22883:SF466">
    <property type="entry name" value="PALMITOYLTRANSFERASE ZDHHC4"/>
    <property type="match status" value="1"/>
</dbReference>
<evidence type="ECO:0000256" key="10">
    <source>
        <dbReference type="ARBA" id="ARBA00023034"/>
    </source>
</evidence>
<keyword evidence="19" id="KW-1185">Reference proteome</keyword>
<protein>
    <recommendedName>
        <fullName evidence="16">Palmitoyltransferase</fullName>
        <ecNumber evidence="16">2.3.1.225</ecNumber>
    </recommendedName>
</protein>
<evidence type="ECO:0000256" key="3">
    <source>
        <dbReference type="ARBA" id="ARBA00004653"/>
    </source>
</evidence>
<keyword evidence="11 16" id="KW-0472">Membrane</keyword>
<keyword evidence="12" id="KW-0564">Palmitate</keyword>
<evidence type="ECO:0000259" key="17">
    <source>
        <dbReference type="Pfam" id="PF01529"/>
    </source>
</evidence>
<dbReference type="GO" id="GO:0006612">
    <property type="term" value="P:protein targeting to membrane"/>
    <property type="evidence" value="ECO:0007669"/>
    <property type="project" value="TreeGrafter"/>
</dbReference>
<evidence type="ECO:0000256" key="9">
    <source>
        <dbReference type="ARBA" id="ARBA00022989"/>
    </source>
</evidence>
<proteinExistence type="inferred from homology"/>
<dbReference type="GO" id="GO:0019706">
    <property type="term" value="F:protein-cysteine S-palmitoyltransferase activity"/>
    <property type="evidence" value="ECO:0007669"/>
    <property type="project" value="UniProtKB-EC"/>
</dbReference>
<reference evidence="18" key="3">
    <citation type="submission" date="2025-09" db="UniProtKB">
        <authorList>
            <consortium name="Ensembl"/>
        </authorList>
    </citation>
    <scope>IDENTIFICATION</scope>
</reference>
<reference evidence="18" key="2">
    <citation type="submission" date="2025-08" db="UniProtKB">
        <authorList>
            <consortium name="Ensembl"/>
        </authorList>
    </citation>
    <scope>IDENTIFICATION</scope>
</reference>
<dbReference type="Ensembl" id="ENSPEMT00000034928.1">
    <property type="protein sequence ID" value="ENSPEMP00000029821.1"/>
    <property type="gene ID" value="ENSPEMG00000024691.1"/>
</dbReference>
<keyword evidence="14 16" id="KW-0012">Acyltransferase</keyword>
<dbReference type="InterPro" id="IPR001594">
    <property type="entry name" value="Palmitoyltrfase_DHHC"/>
</dbReference>
<evidence type="ECO:0000313" key="19">
    <source>
        <dbReference type="Proteomes" id="UP000694547"/>
    </source>
</evidence>
<dbReference type="GO" id="GO:0005886">
    <property type="term" value="C:plasma membrane"/>
    <property type="evidence" value="ECO:0007669"/>
    <property type="project" value="UniProtKB-SubCell"/>
</dbReference>
<evidence type="ECO:0000256" key="1">
    <source>
        <dbReference type="ARBA" id="ARBA00004477"/>
    </source>
</evidence>
<name>A0A8C8U576_PERMB</name>
<dbReference type="EC" id="2.3.1.225" evidence="16"/>
<dbReference type="PANTHER" id="PTHR22883">
    <property type="entry name" value="ZINC FINGER DHHC DOMAIN CONTAINING PROTEIN"/>
    <property type="match status" value="1"/>
</dbReference>
<keyword evidence="9 16" id="KW-1133">Transmembrane helix</keyword>
<comment type="similarity">
    <text evidence="4 16">Belongs to the DHHC palmitoyltransferase family.</text>
</comment>
<accession>A0A8C8U576</accession>
<comment type="catalytic activity">
    <reaction evidence="15">
        <text>L-cysteinyl-[protein] + hexadecanoyl-CoA = S-hexadecanoyl-L-cysteinyl-[protein] + CoA</text>
        <dbReference type="Rhea" id="RHEA:36683"/>
        <dbReference type="Rhea" id="RHEA-COMP:10131"/>
        <dbReference type="Rhea" id="RHEA-COMP:11032"/>
        <dbReference type="ChEBI" id="CHEBI:29950"/>
        <dbReference type="ChEBI" id="CHEBI:57287"/>
        <dbReference type="ChEBI" id="CHEBI:57379"/>
        <dbReference type="ChEBI" id="CHEBI:74151"/>
        <dbReference type="EC" id="2.3.1.225"/>
    </reaction>
    <physiologicalReaction direction="left-to-right" evidence="15">
        <dbReference type="Rhea" id="RHEA:36684"/>
    </physiologicalReaction>
</comment>
<evidence type="ECO:0000256" key="7">
    <source>
        <dbReference type="ARBA" id="ARBA00022692"/>
    </source>
</evidence>
<keyword evidence="5" id="KW-1003">Cell membrane</keyword>
<keyword evidence="6 16" id="KW-0808">Transferase</keyword>
<evidence type="ECO:0000256" key="8">
    <source>
        <dbReference type="ARBA" id="ARBA00022824"/>
    </source>
</evidence>
<dbReference type="AlphaFoldDB" id="A0A8C8U576"/>
<feature type="transmembrane region" description="Helical" evidence="16">
    <location>
        <begin position="77"/>
        <end position="95"/>
    </location>
</feature>
<sequence>MDFLFLFLFYAWTSCFSSCSMALLIGVVMICIITTKKQRLKGLVLGGAQVYSCIIPQCLQRAAQRLLHQLFHTRNPTFIVLHLLLQGLVYAEYTLEIFGYCQELEFYLPYLLLPYLLLGVNLVFFTLTSSANLSTINKMNESLLLQVYEFDDVMFPENSRCFTCDLRKPARSKHCGVCDWCVDRFDHHCVLVNNCIGAWNTKYFLIYLLTLTASATTIAILSAAFLIRLVAVLDLYQETYTDDFGHFQSVDTVFLIHYLLLALPRIIFLLGFVMVLSLLLASHLCFALYLAATNQTTNEWCRGDWAWCQPCPLMAWSPSAEPHIYHNIHSHGFWSNLQEIFLPAIPCYEKKKK</sequence>
<evidence type="ECO:0000256" key="4">
    <source>
        <dbReference type="ARBA" id="ARBA00008574"/>
    </source>
</evidence>
<dbReference type="Proteomes" id="UP000694547">
    <property type="component" value="Chromosome 3"/>
</dbReference>
<feature type="domain" description="Palmitoyltransferase DHHC" evidence="17">
    <location>
        <begin position="157"/>
        <end position="302"/>
    </location>
</feature>
<comment type="subcellular location">
    <subcellularLocation>
        <location evidence="2">Cell membrane</location>
        <topology evidence="2">Multi-pass membrane protein</topology>
    </subcellularLocation>
    <subcellularLocation>
        <location evidence="1">Endoplasmic reticulum membrane</location>
        <topology evidence="1">Multi-pass membrane protein</topology>
    </subcellularLocation>
    <subcellularLocation>
        <location evidence="3">Golgi apparatus membrane</location>
        <topology evidence="3">Multi-pass membrane protein</topology>
    </subcellularLocation>
</comment>
<organism evidence="18 19">
    <name type="scientific">Peromyscus maniculatus bairdii</name>
    <name type="common">Prairie deer mouse</name>
    <dbReference type="NCBI Taxonomy" id="230844"/>
    <lineage>
        <taxon>Eukaryota</taxon>
        <taxon>Metazoa</taxon>
        <taxon>Chordata</taxon>
        <taxon>Craniata</taxon>
        <taxon>Vertebrata</taxon>
        <taxon>Euteleostomi</taxon>
        <taxon>Mammalia</taxon>
        <taxon>Eutheria</taxon>
        <taxon>Euarchontoglires</taxon>
        <taxon>Glires</taxon>
        <taxon>Rodentia</taxon>
        <taxon>Myomorpha</taxon>
        <taxon>Muroidea</taxon>
        <taxon>Cricetidae</taxon>
        <taxon>Neotominae</taxon>
        <taxon>Peromyscus</taxon>
    </lineage>
</organism>
<keyword evidence="7 16" id="KW-0812">Transmembrane</keyword>
<evidence type="ECO:0000256" key="6">
    <source>
        <dbReference type="ARBA" id="ARBA00022679"/>
    </source>
</evidence>
<dbReference type="GeneTree" id="ENSGT00920000149163"/>
<evidence type="ECO:0000256" key="13">
    <source>
        <dbReference type="ARBA" id="ARBA00023288"/>
    </source>
</evidence>
<evidence type="ECO:0000256" key="16">
    <source>
        <dbReference type="RuleBase" id="RU079119"/>
    </source>
</evidence>
<feature type="transmembrane region" description="Helical" evidence="16">
    <location>
        <begin position="107"/>
        <end position="128"/>
    </location>
</feature>
<evidence type="ECO:0000256" key="2">
    <source>
        <dbReference type="ARBA" id="ARBA00004651"/>
    </source>
</evidence>
<keyword evidence="8" id="KW-0256">Endoplasmic reticulum</keyword>
<dbReference type="GO" id="GO:0005789">
    <property type="term" value="C:endoplasmic reticulum membrane"/>
    <property type="evidence" value="ECO:0007669"/>
    <property type="project" value="UniProtKB-SubCell"/>
</dbReference>
<evidence type="ECO:0000256" key="5">
    <source>
        <dbReference type="ARBA" id="ARBA00022475"/>
    </source>
</evidence>
<keyword evidence="13" id="KW-0449">Lipoprotein</keyword>
<evidence type="ECO:0000256" key="15">
    <source>
        <dbReference type="ARBA" id="ARBA00047790"/>
    </source>
</evidence>
<dbReference type="Pfam" id="PF01529">
    <property type="entry name" value="DHHC"/>
    <property type="match status" value="1"/>
</dbReference>
<evidence type="ECO:0000256" key="14">
    <source>
        <dbReference type="ARBA" id="ARBA00023315"/>
    </source>
</evidence>
<evidence type="ECO:0000256" key="11">
    <source>
        <dbReference type="ARBA" id="ARBA00023136"/>
    </source>
</evidence>
<comment type="domain">
    <text evidence="16">The DHHC domain is required for palmitoyltransferase activity.</text>
</comment>
<reference evidence="18 19" key="1">
    <citation type="submission" date="2018-10" db="EMBL/GenBank/DDBJ databases">
        <title>Improved assembly of the deer mouse Peromyscus maniculatus genome.</title>
        <authorList>
            <person name="Lassance J.-M."/>
            <person name="Hoekstra H.E."/>
        </authorList>
    </citation>
    <scope>NUCLEOTIDE SEQUENCE [LARGE SCALE GENOMIC DNA]</scope>
</reference>